<accession>A0A918TWF1</accession>
<dbReference type="RefSeq" id="WP_189413259.1">
    <property type="nucleotide sequence ID" value="NZ_BMYJ01000013.1"/>
</dbReference>
<reference evidence="1" key="2">
    <citation type="submission" date="2020-09" db="EMBL/GenBank/DDBJ databases">
        <authorList>
            <person name="Sun Q."/>
            <person name="Kim S."/>
        </authorList>
    </citation>
    <scope>NUCLEOTIDE SEQUENCE</scope>
    <source>
        <strain evidence="1">KCTC 23310</strain>
    </source>
</reference>
<dbReference type="EMBL" id="BMYJ01000013">
    <property type="protein sequence ID" value="GHC66253.1"/>
    <property type="molecule type" value="Genomic_DNA"/>
</dbReference>
<sequence>MLIEDAALVAEALDRVAAGMDFADALHLGWSGRCDGFASFDQRFIKAASAAGVVGVAEV</sequence>
<evidence type="ECO:0000313" key="1">
    <source>
        <dbReference type="EMBL" id="GHC66253.1"/>
    </source>
</evidence>
<organism evidence="1 2">
    <name type="scientific">Neogemmobacter tilapiae</name>
    <dbReference type="NCBI Taxonomy" id="875041"/>
    <lineage>
        <taxon>Bacteria</taxon>
        <taxon>Pseudomonadati</taxon>
        <taxon>Pseudomonadota</taxon>
        <taxon>Alphaproteobacteria</taxon>
        <taxon>Rhodobacterales</taxon>
        <taxon>Paracoccaceae</taxon>
        <taxon>Neogemmobacter</taxon>
    </lineage>
</organism>
<evidence type="ECO:0000313" key="2">
    <source>
        <dbReference type="Proteomes" id="UP000638981"/>
    </source>
</evidence>
<proteinExistence type="predicted"/>
<name>A0A918TWF1_9RHOB</name>
<dbReference type="AlphaFoldDB" id="A0A918TWF1"/>
<reference evidence="1" key="1">
    <citation type="journal article" date="2014" name="Int. J. Syst. Evol. Microbiol.">
        <title>Complete genome sequence of Corynebacterium casei LMG S-19264T (=DSM 44701T), isolated from a smear-ripened cheese.</title>
        <authorList>
            <consortium name="US DOE Joint Genome Institute (JGI-PGF)"/>
            <person name="Walter F."/>
            <person name="Albersmeier A."/>
            <person name="Kalinowski J."/>
            <person name="Ruckert C."/>
        </authorList>
    </citation>
    <scope>NUCLEOTIDE SEQUENCE</scope>
    <source>
        <strain evidence="1">KCTC 23310</strain>
    </source>
</reference>
<comment type="caution">
    <text evidence="1">The sequence shown here is derived from an EMBL/GenBank/DDBJ whole genome shotgun (WGS) entry which is preliminary data.</text>
</comment>
<evidence type="ECO:0008006" key="3">
    <source>
        <dbReference type="Google" id="ProtNLM"/>
    </source>
</evidence>
<keyword evidence="2" id="KW-1185">Reference proteome</keyword>
<dbReference type="Proteomes" id="UP000638981">
    <property type="component" value="Unassembled WGS sequence"/>
</dbReference>
<protein>
    <recommendedName>
        <fullName evidence="3">PIN domain-containing protein</fullName>
    </recommendedName>
</protein>
<gene>
    <name evidence="1" type="ORF">GCM10007315_33810</name>
</gene>